<sequence>MAAAELATAVLAATLPVRPAALLVAFAYLTLTVVAYRLRGQTCACFGSAAMVGRWHIAANLTAGLLSAAAAALVPPDRLSAPWRLAVTAAAAVCTVIVVRTLDRRAATTAGSADCDRPPAMVELVVSDTCPSCRSLKQLLAQMEPARRNAVVTLVVNRGEKLPYGMTSVPAAQALDVDGRPICAPVDGIGAVKALIDTIRLGSPVGGHADR</sequence>
<evidence type="ECO:0000313" key="3">
    <source>
        <dbReference type="Proteomes" id="UP001180973"/>
    </source>
</evidence>
<feature type="transmembrane region" description="Helical" evidence="1">
    <location>
        <begin position="81"/>
        <end position="99"/>
    </location>
</feature>
<organism evidence="2 3">
    <name type="scientific">Micromonospora reichwaldensis</name>
    <dbReference type="NCBI Taxonomy" id="3075516"/>
    <lineage>
        <taxon>Bacteria</taxon>
        <taxon>Bacillati</taxon>
        <taxon>Actinomycetota</taxon>
        <taxon>Actinomycetes</taxon>
        <taxon>Micromonosporales</taxon>
        <taxon>Micromonosporaceae</taxon>
        <taxon>Micromonospora</taxon>
    </lineage>
</organism>
<gene>
    <name evidence="2" type="ORF">RM555_23715</name>
</gene>
<proteinExistence type="predicted"/>
<name>A0ABU2X1J1_9ACTN</name>
<evidence type="ECO:0000313" key="2">
    <source>
        <dbReference type="EMBL" id="MDT0532007.1"/>
    </source>
</evidence>
<dbReference type="EMBL" id="JAVRFL010000032">
    <property type="protein sequence ID" value="MDT0532007.1"/>
    <property type="molecule type" value="Genomic_DNA"/>
</dbReference>
<feature type="transmembrane region" description="Helical" evidence="1">
    <location>
        <begin position="57"/>
        <end position="75"/>
    </location>
</feature>
<accession>A0ABU2X1J1</accession>
<keyword evidence="1" id="KW-0812">Transmembrane</keyword>
<feature type="transmembrane region" description="Helical" evidence="1">
    <location>
        <begin position="20"/>
        <end position="36"/>
    </location>
</feature>
<dbReference type="RefSeq" id="WP_311413801.1">
    <property type="nucleotide sequence ID" value="NZ_JAVRFL010000032.1"/>
</dbReference>
<comment type="caution">
    <text evidence="2">The sequence shown here is derived from an EMBL/GenBank/DDBJ whole genome shotgun (WGS) entry which is preliminary data.</text>
</comment>
<protein>
    <recommendedName>
        <fullName evidence="4">Methylamine utilization protein MauE</fullName>
    </recommendedName>
</protein>
<keyword evidence="1" id="KW-0472">Membrane</keyword>
<dbReference type="Proteomes" id="UP001180973">
    <property type="component" value="Unassembled WGS sequence"/>
</dbReference>
<evidence type="ECO:0008006" key="4">
    <source>
        <dbReference type="Google" id="ProtNLM"/>
    </source>
</evidence>
<evidence type="ECO:0000256" key="1">
    <source>
        <dbReference type="SAM" id="Phobius"/>
    </source>
</evidence>
<keyword evidence="3" id="KW-1185">Reference proteome</keyword>
<reference evidence="2" key="1">
    <citation type="submission" date="2023-09" db="EMBL/GenBank/DDBJ databases">
        <title>30 novel species of actinomycetes from the DSMZ collection.</title>
        <authorList>
            <person name="Nouioui I."/>
        </authorList>
    </citation>
    <scope>NUCLEOTIDE SEQUENCE</scope>
    <source>
        <strain evidence="2">DSM 115977</strain>
    </source>
</reference>
<keyword evidence="1" id="KW-1133">Transmembrane helix</keyword>